<dbReference type="GO" id="GO:0008955">
    <property type="term" value="F:peptidoglycan glycosyltransferase activity"/>
    <property type="evidence" value="ECO:0007669"/>
    <property type="project" value="InterPro"/>
</dbReference>
<keyword evidence="15 16" id="KW-0961">Cell wall biogenesis/degradation</keyword>
<evidence type="ECO:0000313" key="20">
    <source>
        <dbReference type="Proteomes" id="UP000218890"/>
    </source>
</evidence>
<evidence type="ECO:0000256" key="12">
    <source>
        <dbReference type="ARBA" id="ARBA00023136"/>
    </source>
</evidence>
<feature type="active site" description="Acyl-ester intermediate" evidence="16">
    <location>
        <position position="298"/>
    </location>
</feature>
<evidence type="ECO:0000256" key="8">
    <source>
        <dbReference type="ARBA" id="ARBA00022801"/>
    </source>
</evidence>
<dbReference type="UniPathway" id="UPA00219"/>
<proteinExistence type="inferred from homology"/>
<dbReference type="GO" id="GO:0009252">
    <property type="term" value="P:peptidoglycan biosynthetic process"/>
    <property type="evidence" value="ECO:0007669"/>
    <property type="project" value="UniProtKB-UniRule"/>
</dbReference>
<dbReference type="GO" id="GO:0008360">
    <property type="term" value="P:regulation of cell shape"/>
    <property type="evidence" value="ECO:0007669"/>
    <property type="project" value="UniProtKB-KW"/>
</dbReference>
<dbReference type="Gene3D" id="3.40.710.10">
    <property type="entry name" value="DD-peptidase/beta-lactamase superfamily"/>
    <property type="match status" value="1"/>
</dbReference>
<evidence type="ECO:0000256" key="13">
    <source>
        <dbReference type="ARBA" id="ARBA00023210"/>
    </source>
</evidence>
<evidence type="ECO:0000256" key="1">
    <source>
        <dbReference type="ARBA" id="ARBA00004370"/>
    </source>
</evidence>
<dbReference type="AlphaFoldDB" id="A0A0X8XBP0"/>
<dbReference type="GO" id="GO:0005886">
    <property type="term" value="C:plasma membrane"/>
    <property type="evidence" value="ECO:0007669"/>
    <property type="project" value="UniProtKB-SubCell"/>
</dbReference>
<organism evidence="19 20">
    <name type="scientific">Halorhodospira halochloris</name>
    <name type="common">Ectothiorhodospira halochloris</name>
    <dbReference type="NCBI Taxonomy" id="1052"/>
    <lineage>
        <taxon>Bacteria</taxon>
        <taxon>Pseudomonadati</taxon>
        <taxon>Pseudomonadota</taxon>
        <taxon>Gammaproteobacteria</taxon>
        <taxon>Chromatiales</taxon>
        <taxon>Ectothiorhodospiraceae</taxon>
        <taxon>Halorhodospira</taxon>
    </lineage>
</organism>
<dbReference type="PANTHER" id="PTHR30627">
    <property type="entry name" value="PEPTIDOGLYCAN D,D-TRANSPEPTIDASE"/>
    <property type="match status" value="1"/>
</dbReference>
<sequence>MARSKRQRKDAGGPPFWRLAVVMVATAGVVLALVGRALDLQVLNRDFLRDEAEARHLRTVAISAYRGMITDRNGAPLAVSSPVYSSWANPAEVLQEEGGVAELARALGRSEADLREYLERRKQREFVYLRRHMPPDLSAQIRSLDIPGVNLQRELRRFYPAGQTAAQLIGFTDIDGRGLEGVERALDEPLSGEQGAKRVMRDRLGRVIDDVELIREPRPGEDVELSIDRDIQYLAFRELKRAVHRHRAESGSVVVLDVHTGELLAVANKPSFNPHQRAQMDPEARRNRAFANAYEPGSVIKPFTIAAALRSGSVSPQESFDTAPGTMRVGRHTVRDLLDYGELDLAGVMQKSSNVGAAKVALQTPPRELWQVMQDFEFGAPSGVSFASESAGHLDASPPRGEVRQATWSYGYGMSTTPVQLARSYAALANGGVIRPVTILRQEEEVEGHRVLDEDIAQQIRSMLETVIEPGGTGVRASVPGYRVAGKTGTVRKAVAGGYSEDEYIAMFVGYAPAENPRIAVAVVIDDPAGEAYYGGQVAAPVFSEVASGALRILNVPPQAPPSGMPRIVADWEEGRYD</sequence>
<dbReference type="KEGG" id="hhk:HH1059_18290"/>
<name>A0A0X8XBP0_HALHR</name>
<evidence type="ECO:0000256" key="14">
    <source>
        <dbReference type="ARBA" id="ARBA00023306"/>
    </source>
</evidence>
<comment type="catalytic activity">
    <reaction evidence="16">
        <text>Preferential cleavage: (Ac)2-L-Lys-D-Ala-|-D-Ala. Also transpeptidation of peptidyl-alanyl moieties that are N-acyl substituents of D-alanine.</text>
        <dbReference type="EC" id="3.4.16.4"/>
    </reaction>
</comment>
<dbReference type="SUPFAM" id="SSF56519">
    <property type="entry name" value="Penicillin binding protein dimerisation domain"/>
    <property type="match status" value="1"/>
</dbReference>
<evidence type="ECO:0000256" key="15">
    <source>
        <dbReference type="ARBA" id="ARBA00023316"/>
    </source>
</evidence>
<evidence type="ECO:0000256" key="11">
    <source>
        <dbReference type="ARBA" id="ARBA00022989"/>
    </source>
</evidence>
<dbReference type="InterPro" id="IPR037532">
    <property type="entry name" value="FtsI_transpept"/>
</dbReference>
<gene>
    <name evidence="16" type="primary">ftsI</name>
    <name evidence="19" type="synonym">pbpB</name>
    <name evidence="19" type="ORF">HH1059_18290</name>
</gene>
<evidence type="ECO:0000256" key="9">
    <source>
        <dbReference type="ARBA" id="ARBA00022960"/>
    </source>
</evidence>
<evidence type="ECO:0000259" key="18">
    <source>
        <dbReference type="Pfam" id="PF03717"/>
    </source>
</evidence>
<dbReference type="Proteomes" id="UP000218890">
    <property type="component" value="Chromosome"/>
</dbReference>
<evidence type="ECO:0000259" key="17">
    <source>
        <dbReference type="Pfam" id="PF00905"/>
    </source>
</evidence>
<protein>
    <recommendedName>
        <fullName evidence="16">Peptidoglycan D,D-transpeptidase FtsI</fullName>
        <ecNumber evidence="16">3.4.16.4</ecNumber>
    </recommendedName>
    <alternativeName>
        <fullName evidence="16">Penicillin-binding protein 3</fullName>
        <shortName evidence="16">PBP-3</shortName>
    </alternativeName>
</protein>
<evidence type="ECO:0000256" key="5">
    <source>
        <dbReference type="ARBA" id="ARBA00022645"/>
    </source>
</evidence>
<evidence type="ECO:0000256" key="16">
    <source>
        <dbReference type="HAMAP-Rule" id="MF_02080"/>
    </source>
</evidence>
<reference evidence="19" key="1">
    <citation type="submission" date="2016-02" db="EMBL/GenBank/DDBJ databases">
        <title>Halorhodospira halochloris DSM-1059 complete genome, version 2.</title>
        <authorList>
            <person name="Tsukatani Y."/>
        </authorList>
    </citation>
    <scope>NUCLEOTIDE SEQUENCE</scope>
    <source>
        <strain evidence="19">DSM 1059</strain>
    </source>
</reference>
<dbReference type="HAMAP" id="MF_02080">
    <property type="entry name" value="FtsI_transpept"/>
    <property type="match status" value="1"/>
</dbReference>
<comment type="pathway">
    <text evidence="16">Cell wall biogenesis; peptidoglycan biosynthesis.</text>
</comment>
<keyword evidence="8 16" id="KW-0378">Hydrolase</keyword>
<dbReference type="InterPro" id="IPR012338">
    <property type="entry name" value="Beta-lactam/transpept-like"/>
</dbReference>
<dbReference type="Gene3D" id="3.90.1310.10">
    <property type="entry name" value="Penicillin-binding protein 2a (Domain 2)"/>
    <property type="match status" value="1"/>
</dbReference>
<keyword evidence="14 16" id="KW-0131">Cell cycle</keyword>
<dbReference type="EC" id="3.4.16.4" evidence="16"/>
<dbReference type="SUPFAM" id="SSF56601">
    <property type="entry name" value="beta-lactamase/transpeptidase-like"/>
    <property type="match status" value="1"/>
</dbReference>
<evidence type="ECO:0000256" key="3">
    <source>
        <dbReference type="ARBA" id="ARBA00022519"/>
    </source>
</evidence>
<dbReference type="Pfam" id="PF03717">
    <property type="entry name" value="PBP_dimer"/>
    <property type="match status" value="1"/>
</dbReference>
<keyword evidence="20" id="KW-1185">Reference proteome</keyword>
<dbReference type="GO" id="GO:0008658">
    <property type="term" value="F:penicillin binding"/>
    <property type="evidence" value="ECO:0007669"/>
    <property type="project" value="InterPro"/>
</dbReference>
<dbReference type="Pfam" id="PF00905">
    <property type="entry name" value="Transpeptidase"/>
    <property type="match status" value="1"/>
</dbReference>
<keyword evidence="12 16" id="KW-0472">Membrane</keyword>
<feature type="domain" description="Penicillin-binding protein transpeptidase" evidence="17">
    <location>
        <begin position="251"/>
        <end position="546"/>
    </location>
</feature>
<keyword evidence="9 16" id="KW-0133">Cell shape</keyword>
<keyword evidence="6 16" id="KW-0645">Protease</keyword>
<keyword evidence="13 16" id="KW-0717">Septation</keyword>
<keyword evidence="2 16" id="KW-1003">Cell membrane</keyword>
<dbReference type="GO" id="GO:0000917">
    <property type="term" value="P:division septum assembly"/>
    <property type="evidence" value="ECO:0007669"/>
    <property type="project" value="UniProtKB-KW"/>
</dbReference>
<evidence type="ECO:0000256" key="2">
    <source>
        <dbReference type="ARBA" id="ARBA00022475"/>
    </source>
</evidence>
<evidence type="ECO:0000256" key="4">
    <source>
        <dbReference type="ARBA" id="ARBA00022618"/>
    </source>
</evidence>
<evidence type="ECO:0000256" key="7">
    <source>
        <dbReference type="ARBA" id="ARBA00022692"/>
    </source>
</evidence>
<dbReference type="InterPro" id="IPR050515">
    <property type="entry name" value="Beta-lactam/transpept"/>
</dbReference>
<keyword evidence="3 16" id="KW-0997">Cell inner membrane</keyword>
<keyword evidence="4 16" id="KW-0132">Cell division</keyword>
<keyword evidence="7 16" id="KW-0812">Transmembrane</keyword>
<dbReference type="PANTHER" id="PTHR30627:SF1">
    <property type="entry name" value="PEPTIDOGLYCAN D,D-TRANSPEPTIDASE FTSI"/>
    <property type="match status" value="1"/>
</dbReference>
<accession>A0A0X8XBP0</accession>
<keyword evidence="11 16" id="KW-1133">Transmembrane helix</keyword>
<keyword evidence="10 16" id="KW-0573">Peptidoglycan synthesis</keyword>
<dbReference type="Gene3D" id="3.30.450.330">
    <property type="match status" value="1"/>
</dbReference>
<feature type="transmembrane region" description="Helical" evidence="16">
    <location>
        <begin position="16"/>
        <end position="38"/>
    </location>
</feature>
<dbReference type="GO" id="GO:0009002">
    <property type="term" value="F:serine-type D-Ala-D-Ala carboxypeptidase activity"/>
    <property type="evidence" value="ECO:0007669"/>
    <property type="project" value="UniProtKB-UniRule"/>
</dbReference>
<dbReference type="EMBL" id="AP017372">
    <property type="protein sequence ID" value="BAU58518.1"/>
    <property type="molecule type" value="Genomic_DNA"/>
</dbReference>
<dbReference type="InterPro" id="IPR036138">
    <property type="entry name" value="PBP_dimer_sf"/>
</dbReference>
<feature type="domain" description="Penicillin-binding protein dimerisation" evidence="18">
    <location>
        <begin position="62"/>
        <end position="210"/>
    </location>
</feature>
<evidence type="ECO:0000256" key="6">
    <source>
        <dbReference type="ARBA" id="ARBA00022670"/>
    </source>
</evidence>
<comment type="subcellular location">
    <subcellularLocation>
        <location evidence="16">Cell inner membrane</location>
        <topology evidence="16">Single-pass membrane protein</topology>
    </subcellularLocation>
    <subcellularLocation>
        <location evidence="1">Membrane</location>
    </subcellularLocation>
</comment>
<evidence type="ECO:0000256" key="10">
    <source>
        <dbReference type="ARBA" id="ARBA00022984"/>
    </source>
</evidence>
<keyword evidence="5 16" id="KW-0121">Carboxypeptidase</keyword>
<comment type="function">
    <text evidence="16">Catalyzes cross-linking of the peptidoglycan cell wall at the division septum.</text>
</comment>
<dbReference type="GO" id="GO:0006508">
    <property type="term" value="P:proteolysis"/>
    <property type="evidence" value="ECO:0007669"/>
    <property type="project" value="UniProtKB-KW"/>
</dbReference>
<dbReference type="InterPro" id="IPR005311">
    <property type="entry name" value="PBP_dimer"/>
</dbReference>
<dbReference type="GO" id="GO:0043093">
    <property type="term" value="P:FtsZ-dependent cytokinesis"/>
    <property type="evidence" value="ECO:0007669"/>
    <property type="project" value="UniProtKB-UniRule"/>
</dbReference>
<dbReference type="InterPro" id="IPR001460">
    <property type="entry name" value="PCN-bd_Tpept"/>
</dbReference>
<comment type="similarity">
    <text evidence="16">Belongs to the transpeptidase family. FtsI subfamily.</text>
</comment>
<dbReference type="GO" id="GO:0071555">
    <property type="term" value="P:cell wall organization"/>
    <property type="evidence" value="ECO:0007669"/>
    <property type="project" value="UniProtKB-KW"/>
</dbReference>
<evidence type="ECO:0000313" key="19">
    <source>
        <dbReference type="EMBL" id="BAU58518.1"/>
    </source>
</evidence>